<dbReference type="InterPro" id="IPR013964">
    <property type="entry name" value="DASH_Ask1"/>
</dbReference>
<gene>
    <name evidence="17" type="ORF">SYNPS1DRAFT_26596</name>
</gene>
<feature type="region of interest" description="Disordered" evidence="16">
    <location>
        <begin position="74"/>
        <end position="194"/>
    </location>
</feature>
<feature type="region of interest" description="Disordered" evidence="16">
    <location>
        <begin position="470"/>
        <end position="558"/>
    </location>
</feature>
<evidence type="ECO:0000256" key="6">
    <source>
        <dbReference type="ARBA" id="ARBA00022454"/>
    </source>
</evidence>
<evidence type="ECO:0000256" key="7">
    <source>
        <dbReference type="ARBA" id="ARBA00022490"/>
    </source>
</evidence>
<keyword evidence="18" id="KW-1185">Reference proteome</keyword>
<feature type="compositionally biased region" description="Polar residues" evidence="16">
    <location>
        <begin position="428"/>
        <end position="442"/>
    </location>
</feature>
<protein>
    <recommendedName>
        <fullName evidence="5">DASH complex subunit ASK1</fullName>
    </recommendedName>
</protein>
<feature type="compositionally biased region" description="Basic and acidic residues" evidence="16">
    <location>
        <begin position="93"/>
        <end position="105"/>
    </location>
</feature>
<evidence type="ECO:0000256" key="15">
    <source>
        <dbReference type="ARBA" id="ARBA00023328"/>
    </source>
</evidence>
<evidence type="ECO:0000256" key="3">
    <source>
        <dbReference type="ARBA" id="ARBA00004629"/>
    </source>
</evidence>
<keyword evidence="11" id="KW-0995">Kinetochore</keyword>
<dbReference type="EMBL" id="KZ989154">
    <property type="protein sequence ID" value="RKP27775.1"/>
    <property type="molecule type" value="Genomic_DNA"/>
</dbReference>
<accession>A0A4P9Z5I1</accession>
<feature type="region of interest" description="Disordered" evidence="16">
    <location>
        <begin position="385"/>
        <end position="442"/>
    </location>
</feature>
<keyword evidence="14" id="KW-0131">Cell cycle</keyword>
<proteinExistence type="inferred from homology"/>
<dbReference type="GO" id="GO:0051301">
    <property type="term" value="P:cell division"/>
    <property type="evidence" value="ECO:0007669"/>
    <property type="project" value="UniProtKB-KW"/>
</dbReference>
<evidence type="ECO:0000256" key="5">
    <source>
        <dbReference type="ARBA" id="ARBA00014520"/>
    </source>
</evidence>
<feature type="compositionally biased region" description="Polar residues" evidence="16">
    <location>
        <begin position="176"/>
        <end position="187"/>
    </location>
</feature>
<dbReference type="PANTHER" id="PTHR28200">
    <property type="entry name" value="DASH COMPLEX SUBUNIT ASK1"/>
    <property type="match status" value="1"/>
</dbReference>
<keyword evidence="15" id="KW-0137">Centromere</keyword>
<sequence length="663" mass="72045">MSQPHAADLAAHLELVEQNITLTLQQIDHNFAACYNTVATKLLPRIDRFGDVSNKIWEGSQAWLRFFESLESSQKASIPLPPSPTETTNTPDRSAREELSTRLEYSRALSHRTDATQSTPTGAADAMDEDKPSITHTPANYDHSLSMDDEHADEHGHEASAADLAGRARPQPAQYPPSQMSHSTGITSMDPPSLHFRTLHMNNSTLRATPIKARAPNMASTPRLLRQVLTATASIQQRKRQTMTPRRDPHTLFDVATPCSDATTTDDDEDDDDDDGGMGTAYPRKKAKANESEEVDNSTDRYLEMNSPPVTLQFTLPIAKTPGRTAVDAIIEEISPASNSPSNTEFLTRIQETATLNKGGRGAAAAGQSHDNLFESSVGMGGSLFGRVNAQHGGNSSSNQSKPSDSVSDLPSFVRRQQQQALKEKSASDVQQGHAGSSIAPGQSLEQFVTDIDDIDALLAMPGTPVVESARKQLQRIDQMPDRPPNPLFVEPARNDVKQEQQHVAKDDDSMSIEEQSHAMGDPAKHPNHRSGRWSPELSSTPMPLRRPQPPQFAQHKDTPFGVSLINEQSQLSNIPSSAMVPAKTATMEVASRAQPAVGSSQASSLSSSGMEAVPAFELSLFPTAFQKPPGSVQLQQLYAAFRDNAGKLLVGRPFITYAYIIN</sequence>
<evidence type="ECO:0000256" key="2">
    <source>
        <dbReference type="ARBA" id="ARBA00004186"/>
    </source>
</evidence>
<reference evidence="18" key="1">
    <citation type="journal article" date="2018" name="Nat. Microbiol.">
        <title>Leveraging single-cell genomics to expand the fungal tree of life.</title>
        <authorList>
            <person name="Ahrendt S.R."/>
            <person name="Quandt C.A."/>
            <person name="Ciobanu D."/>
            <person name="Clum A."/>
            <person name="Salamov A."/>
            <person name="Andreopoulos B."/>
            <person name="Cheng J.F."/>
            <person name="Woyke T."/>
            <person name="Pelin A."/>
            <person name="Henrissat B."/>
            <person name="Reynolds N.K."/>
            <person name="Benny G.L."/>
            <person name="Smith M.E."/>
            <person name="James T.Y."/>
            <person name="Grigoriev I.V."/>
        </authorList>
    </citation>
    <scope>NUCLEOTIDE SEQUENCE [LARGE SCALE GENOMIC DNA]</scope>
    <source>
        <strain evidence="18">Benny S71-1</strain>
    </source>
</reference>
<dbReference type="GO" id="GO:0042729">
    <property type="term" value="C:DASH complex"/>
    <property type="evidence" value="ECO:0007669"/>
    <property type="project" value="InterPro"/>
</dbReference>
<keyword evidence="12" id="KW-0206">Cytoskeleton</keyword>
<dbReference type="GO" id="GO:0008608">
    <property type="term" value="P:attachment of spindle microtubules to kinetochore"/>
    <property type="evidence" value="ECO:0007669"/>
    <property type="project" value="InterPro"/>
</dbReference>
<feature type="compositionally biased region" description="Acidic residues" evidence="16">
    <location>
        <begin position="264"/>
        <end position="276"/>
    </location>
</feature>
<dbReference type="GO" id="GO:0005874">
    <property type="term" value="C:microtubule"/>
    <property type="evidence" value="ECO:0007669"/>
    <property type="project" value="UniProtKB-KW"/>
</dbReference>
<evidence type="ECO:0000256" key="10">
    <source>
        <dbReference type="ARBA" id="ARBA00022776"/>
    </source>
</evidence>
<organism evidence="17 18">
    <name type="scientific">Syncephalis pseudoplumigaleata</name>
    <dbReference type="NCBI Taxonomy" id="1712513"/>
    <lineage>
        <taxon>Eukaryota</taxon>
        <taxon>Fungi</taxon>
        <taxon>Fungi incertae sedis</taxon>
        <taxon>Zoopagomycota</taxon>
        <taxon>Zoopagomycotina</taxon>
        <taxon>Zoopagomycetes</taxon>
        <taxon>Zoopagales</taxon>
        <taxon>Piptocephalidaceae</taxon>
        <taxon>Syncephalis</taxon>
    </lineage>
</organism>
<dbReference type="Pfam" id="PF08655">
    <property type="entry name" value="DASH_Ask1"/>
    <property type="match status" value="1"/>
</dbReference>
<evidence type="ECO:0000256" key="8">
    <source>
        <dbReference type="ARBA" id="ARBA00022618"/>
    </source>
</evidence>
<keyword evidence="8" id="KW-0132">Cell division</keyword>
<feature type="compositionally biased region" description="Low complexity" evidence="16">
    <location>
        <begin position="396"/>
        <end position="408"/>
    </location>
</feature>
<evidence type="ECO:0000256" key="9">
    <source>
        <dbReference type="ARBA" id="ARBA00022701"/>
    </source>
</evidence>
<feature type="compositionally biased region" description="Basic and acidic residues" evidence="16">
    <location>
        <begin position="145"/>
        <end position="160"/>
    </location>
</feature>
<comment type="subcellular location">
    <subcellularLocation>
        <location evidence="3">Chromosome</location>
        <location evidence="3">Centromere</location>
        <location evidence="3">Kinetochore</location>
    </subcellularLocation>
    <subcellularLocation>
        <location evidence="2">Cytoplasm</location>
        <location evidence="2">Cytoskeleton</location>
        <location evidence="2">Spindle</location>
    </subcellularLocation>
    <subcellularLocation>
        <location evidence="1">Nucleus</location>
    </subcellularLocation>
</comment>
<evidence type="ECO:0000256" key="1">
    <source>
        <dbReference type="ARBA" id="ARBA00004123"/>
    </source>
</evidence>
<evidence type="ECO:0000256" key="12">
    <source>
        <dbReference type="ARBA" id="ARBA00023212"/>
    </source>
</evidence>
<keyword evidence="10" id="KW-0498">Mitosis</keyword>
<keyword evidence="6" id="KW-0158">Chromosome</keyword>
<evidence type="ECO:0000313" key="18">
    <source>
        <dbReference type="Proteomes" id="UP000278143"/>
    </source>
</evidence>
<feature type="compositionally biased region" description="Basic and acidic residues" evidence="16">
    <location>
        <begin position="493"/>
        <end position="509"/>
    </location>
</feature>
<feature type="region of interest" description="Disordered" evidence="16">
    <location>
        <begin position="234"/>
        <end position="304"/>
    </location>
</feature>
<dbReference type="PANTHER" id="PTHR28200:SF1">
    <property type="entry name" value="DASH COMPLEX SUBUNIT ASK1"/>
    <property type="match status" value="1"/>
</dbReference>
<comment type="similarity">
    <text evidence="4">Belongs to the DASH complex ASK1 family.</text>
</comment>
<evidence type="ECO:0000256" key="4">
    <source>
        <dbReference type="ARBA" id="ARBA00010731"/>
    </source>
</evidence>
<name>A0A4P9Z5I1_9FUNG</name>
<dbReference type="OrthoDB" id="5600438at2759"/>
<dbReference type="GO" id="GO:0044732">
    <property type="term" value="C:mitotic spindle pole body"/>
    <property type="evidence" value="ECO:0007669"/>
    <property type="project" value="TreeGrafter"/>
</dbReference>
<evidence type="ECO:0000313" key="17">
    <source>
        <dbReference type="EMBL" id="RKP27775.1"/>
    </source>
</evidence>
<keyword evidence="7" id="KW-0963">Cytoplasm</keyword>
<evidence type="ECO:0000256" key="11">
    <source>
        <dbReference type="ARBA" id="ARBA00022838"/>
    </source>
</evidence>
<dbReference type="Proteomes" id="UP000278143">
    <property type="component" value="Unassembled WGS sequence"/>
</dbReference>
<evidence type="ECO:0000256" key="14">
    <source>
        <dbReference type="ARBA" id="ARBA00023306"/>
    </source>
</evidence>
<dbReference type="GO" id="GO:0072686">
    <property type="term" value="C:mitotic spindle"/>
    <property type="evidence" value="ECO:0007669"/>
    <property type="project" value="InterPro"/>
</dbReference>
<evidence type="ECO:0000256" key="13">
    <source>
        <dbReference type="ARBA" id="ARBA00023242"/>
    </source>
</evidence>
<dbReference type="AlphaFoldDB" id="A0A4P9Z5I1"/>
<keyword evidence="13" id="KW-0539">Nucleus</keyword>
<keyword evidence="9" id="KW-0493">Microtubule</keyword>
<evidence type="ECO:0000256" key="16">
    <source>
        <dbReference type="SAM" id="MobiDB-lite"/>
    </source>
</evidence>